<gene>
    <name evidence="1" type="ORF">SNOG_12437</name>
</gene>
<reference evidence="2" key="1">
    <citation type="journal article" date="2007" name="Plant Cell">
        <title>Dothideomycete-plant interactions illuminated by genome sequencing and EST analysis of the wheat pathogen Stagonospora nodorum.</title>
        <authorList>
            <person name="Hane J.K."/>
            <person name="Lowe R.G."/>
            <person name="Solomon P.S."/>
            <person name="Tan K.C."/>
            <person name="Schoch C.L."/>
            <person name="Spatafora J.W."/>
            <person name="Crous P.W."/>
            <person name="Kodira C."/>
            <person name="Birren B.W."/>
            <person name="Galagan J.E."/>
            <person name="Torriani S.F."/>
            <person name="McDonald B.A."/>
            <person name="Oliver R.P."/>
        </authorList>
    </citation>
    <scope>NUCLEOTIDE SEQUENCE [LARGE SCALE GENOMIC DNA]</scope>
    <source>
        <strain evidence="2">SN15 / ATCC MYA-4574 / FGSC 10173</strain>
    </source>
</reference>
<dbReference type="RefSeq" id="XP_001802660.1">
    <property type="nucleotide sequence ID" value="XM_001802608.1"/>
</dbReference>
<dbReference type="Proteomes" id="UP000001055">
    <property type="component" value="Unassembled WGS sequence"/>
</dbReference>
<accession>Q0U727</accession>
<dbReference type="KEGG" id="pno:SNOG_12437"/>
<name>Q0U727_PHANO</name>
<protein>
    <submittedName>
        <fullName evidence="1">Uncharacterized protein</fullName>
    </submittedName>
</protein>
<dbReference type="GeneID" id="5979569"/>
<proteinExistence type="predicted"/>
<dbReference type="HOGENOM" id="CLU_2307058_0_0_1"/>
<organism evidence="1 2">
    <name type="scientific">Phaeosphaeria nodorum (strain SN15 / ATCC MYA-4574 / FGSC 10173)</name>
    <name type="common">Glume blotch fungus</name>
    <name type="synonym">Parastagonospora nodorum</name>
    <dbReference type="NCBI Taxonomy" id="321614"/>
    <lineage>
        <taxon>Eukaryota</taxon>
        <taxon>Fungi</taxon>
        <taxon>Dikarya</taxon>
        <taxon>Ascomycota</taxon>
        <taxon>Pezizomycotina</taxon>
        <taxon>Dothideomycetes</taxon>
        <taxon>Pleosporomycetidae</taxon>
        <taxon>Pleosporales</taxon>
        <taxon>Pleosporineae</taxon>
        <taxon>Phaeosphaeriaceae</taxon>
        <taxon>Parastagonospora</taxon>
    </lineage>
</organism>
<sequence>MAKFLQQRTTILSAFTPYVHTTGSTKPVETHPHSPHQYTCTLQTPISTPHVDYCQRNRPISTPISTSLSTLVSTPSRPVLVTTPPTTVAPDANWLRTSSR</sequence>
<dbReference type="EMBL" id="CH445346">
    <property type="protein sequence ID" value="EAT80250.1"/>
    <property type="molecule type" value="Genomic_DNA"/>
</dbReference>
<evidence type="ECO:0000313" key="2">
    <source>
        <dbReference type="Proteomes" id="UP000001055"/>
    </source>
</evidence>
<evidence type="ECO:0000313" key="1">
    <source>
        <dbReference type="EMBL" id="EAT80250.1"/>
    </source>
</evidence>
<dbReference type="InParanoid" id="Q0U727"/>
<dbReference type="AlphaFoldDB" id="Q0U727"/>